<accession>A0ABW3FF44</accession>
<protein>
    <submittedName>
        <fullName evidence="1">Uncharacterized protein</fullName>
    </submittedName>
</protein>
<gene>
    <name evidence="1" type="ORF">ACFQ14_03905</name>
</gene>
<sequence>MDQFIRGRSIFAGFDHDTITDYLDGLDYLCAFSNVADEVSDFTIAGNGTSTVVLTLNDGTGDNTITLNGEGGSNVTIDAGDFQFY</sequence>
<reference evidence="2" key="1">
    <citation type="journal article" date="2019" name="Int. J. Syst. Evol. Microbiol.">
        <title>The Global Catalogue of Microorganisms (GCM) 10K type strain sequencing project: providing services to taxonomists for standard genome sequencing and annotation.</title>
        <authorList>
            <consortium name="The Broad Institute Genomics Platform"/>
            <consortium name="The Broad Institute Genome Sequencing Center for Infectious Disease"/>
            <person name="Wu L."/>
            <person name="Ma J."/>
        </authorList>
    </citation>
    <scope>NUCLEOTIDE SEQUENCE [LARGE SCALE GENOMIC DNA]</scope>
    <source>
        <strain evidence="2">CCUG 60023</strain>
    </source>
</reference>
<proteinExistence type="predicted"/>
<comment type="caution">
    <text evidence="1">The sequence shown here is derived from an EMBL/GenBank/DDBJ whole genome shotgun (WGS) entry which is preliminary data.</text>
</comment>
<organism evidence="1 2">
    <name type="scientific">Pseudahrensia aquimaris</name>
    <dbReference type="NCBI Taxonomy" id="744461"/>
    <lineage>
        <taxon>Bacteria</taxon>
        <taxon>Pseudomonadati</taxon>
        <taxon>Pseudomonadota</taxon>
        <taxon>Alphaproteobacteria</taxon>
        <taxon>Hyphomicrobiales</taxon>
        <taxon>Ahrensiaceae</taxon>
        <taxon>Pseudahrensia</taxon>
    </lineage>
</organism>
<name>A0ABW3FF44_9HYPH</name>
<dbReference type="EMBL" id="JBHTJV010000003">
    <property type="protein sequence ID" value="MFD0915545.1"/>
    <property type="molecule type" value="Genomic_DNA"/>
</dbReference>
<evidence type="ECO:0000313" key="1">
    <source>
        <dbReference type="EMBL" id="MFD0915545.1"/>
    </source>
</evidence>
<evidence type="ECO:0000313" key="2">
    <source>
        <dbReference type="Proteomes" id="UP001597101"/>
    </source>
</evidence>
<keyword evidence="2" id="KW-1185">Reference proteome</keyword>
<dbReference type="Proteomes" id="UP001597101">
    <property type="component" value="Unassembled WGS sequence"/>
</dbReference>